<proteinExistence type="predicted"/>
<comment type="caution">
    <text evidence="2">The sequence shown here is derived from an EMBL/GenBank/DDBJ whole genome shotgun (WGS) entry which is preliminary data.</text>
</comment>
<dbReference type="EMBL" id="LAZR01046298">
    <property type="protein sequence ID" value="KKK96863.1"/>
    <property type="molecule type" value="Genomic_DNA"/>
</dbReference>
<sequence length="79" mass="8464">MATFTGKTKFGGFPANHSHTFTIDEKGSGQTTGLIGIDKPHTHTIRRFAVARALGSTSHDHGTVPETTRQAAQARQFTA</sequence>
<accession>A0A0F8ZSS1</accession>
<gene>
    <name evidence="2" type="ORF">LCGC14_2658520</name>
</gene>
<reference evidence="2" key="1">
    <citation type="journal article" date="2015" name="Nature">
        <title>Complex archaea that bridge the gap between prokaryotes and eukaryotes.</title>
        <authorList>
            <person name="Spang A."/>
            <person name="Saw J.H."/>
            <person name="Jorgensen S.L."/>
            <person name="Zaremba-Niedzwiedzka K."/>
            <person name="Martijn J."/>
            <person name="Lind A.E."/>
            <person name="van Eijk R."/>
            <person name="Schleper C."/>
            <person name="Guy L."/>
            <person name="Ettema T.J."/>
        </authorList>
    </citation>
    <scope>NUCLEOTIDE SEQUENCE</scope>
</reference>
<organism evidence="2">
    <name type="scientific">marine sediment metagenome</name>
    <dbReference type="NCBI Taxonomy" id="412755"/>
    <lineage>
        <taxon>unclassified sequences</taxon>
        <taxon>metagenomes</taxon>
        <taxon>ecological metagenomes</taxon>
    </lineage>
</organism>
<name>A0A0F8ZSS1_9ZZZZ</name>
<feature type="compositionally biased region" description="Low complexity" evidence="1">
    <location>
        <begin position="67"/>
        <end position="79"/>
    </location>
</feature>
<protein>
    <submittedName>
        <fullName evidence="2">Uncharacterized protein</fullName>
    </submittedName>
</protein>
<feature type="region of interest" description="Disordered" evidence="1">
    <location>
        <begin position="56"/>
        <end position="79"/>
    </location>
</feature>
<evidence type="ECO:0000256" key="1">
    <source>
        <dbReference type="SAM" id="MobiDB-lite"/>
    </source>
</evidence>
<dbReference type="AlphaFoldDB" id="A0A0F8ZSS1"/>
<evidence type="ECO:0000313" key="2">
    <source>
        <dbReference type="EMBL" id="KKK96863.1"/>
    </source>
</evidence>